<dbReference type="EMBL" id="CP014134">
    <property type="protein sequence ID" value="AVH26852.1"/>
    <property type="molecule type" value="Genomic_DNA"/>
</dbReference>
<evidence type="ECO:0000313" key="2">
    <source>
        <dbReference type="Proteomes" id="UP000237665"/>
    </source>
</evidence>
<sequence length="80" mass="9087">MHPQNLANSLKSGMLTDLSKTYGDEDFKLRKRLFYRNTQLIPTVISKFSAYSAEKPSEVNNVKKEKASVNKSTLAFCSRN</sequence>
<protein>
    <submittedName>
        <fullName evidence="1">Uncharacterized protein</fullName>
    </submittedName>
</protein>
<name>A0ABM6S9P3_9VIBR</name>
<keyword evidence="2" id="KW-1185">Reference proteome</keyword>
<dbReference type="Proteomes" id="UP000237665">
    <property type="component" value="Chromosome 1"/>
</dbReference>
<evidence type="ECO:0000313" key="1">
    <source>
        <dbReference type="EMBL" id="AVH26852.1"/>
    </source>
</evidence>
<accession>A0ABM6S9P3</accession>
<organism evidence="1 2">
    <name type="scientific">Vibrio diabolicus</name>
    <dbReference type="NCBI Taxonomy" id="50719"/>
    <lineage>
        <taxon>Bacteria</taxon>
        <taxon>Pseudomonadati</taxon>
        <taxon>Pseudomonadota</taxon>
        <taxon>Gammaproteobacteria</taxon>
        <taxon>Vibrionales</taxon>
        <taxon>Vibrionaceae</taxon>
        <taxon>Vibrio</taxon>
        <taxon>Vibrio diabolicus subgroup</taxon>
    </lineage>
</organism>
<reference evidence="2" key="1">
    <citation type="submission" date="2017-12" db="EMBL/GenBank/DDBJ databases">
        <title>FDA dAtabase for Regulatory Grade micrObial Sequences (FDA-ARGOS): Supporting development and validation of Infectious Disease Dx tests.</title>
        <authorList>
            <person name="Hoffmann M."/>
            <person name="Allard M."/>
            <person name="Evans P."/>
            <person name="Brown E."/>
            <person name="Tallon L.J."/>
            <person name="Sadzewicz L."/>
            <person name="Sengamalay N."/>
            <person name="Ott S."/>
            <person name="Godinez A."/>
            <person name="Nagaraj S."/>
            <person name="Vavikolanu K."/>
            <person name="Aluvathingal J."/>
            <person name="Nadendla S."/>
            <person name="Hobson J."/>
            <person name="Sichtig H."/>
        </authorList>
    </citation>
    <scope>NUCLEOTIDE SEQUENCE [LARGE SCALE GENOMIC DNA]</scope>
    <source>
        <strain evidence="2">LMG 3418</strain>
    </source>
</reference>
<proteinExistence type="predicted"/>
<gene>
    <name evidence="1" type="ORF">AL468_06375</name>
</gene>